<gene>
    <name evidence="4" type="ORF">EOD43_18535</name>
</gene>
<dbReference type="EMBL" id="SACN01000003">
    <property type="protein sequence ID" value="RVT90278.1"/>
    <property type="molecule type" value="Genomic_DNA"/>
</dbReference>
<dbReference type="Gene3D" id="3.40.50.1820">
    <property type="entry name" value="alpha/beta hydrolase"/>
    <property type="match status" value="1"/>
</dbReference>
<dbReference type="GO" id="GO:0016787">
    <property type="term" value="F:hydrolase activity"/>
    <property type="evidence" value="ECO:0007669"/>
    <property type="project" value="UniProtKB-KW"/>
</dbReference>
<sequence>MTIDADVAATLEMLKLAPVPGPEIEMATFRAMMAAGNAARGEPFSITRVQDVRFPGMDGDVPARFYANGAPDAPLLLYFHGGGWSFCNLDTHDDFCRRLSALLGWSLLSVDYRLAPEHPYPAAFDDCWSALEWVNGDGTEALGITPTAIVVGGDSAGGNIAAGMCIAAIERDGPRIDHQLLLYPALDPRLQTESIRTNGRDYYLTEGSLRHLWGLYLGGRDADVYAAPAFHDDLSRLPPATIVTAEYDPLRDEARDYAARLEAAGVPVAYRCIEGTIHGFAQMPNLASQQKLMAFLKGELTELLIR</sequence>
<evidence type="ECO:0000256" key="1">
    <source>
        <dbReference type="ARBA" id="ARBA00010515"/>
    </source>
</evidence>
<keyword evidence="2 4" id="KW-0378">Hydrolase</keyword>
<protein>
    <submittedName>
        <fullName evidence="4">Alpha/beta hydrolase</fullName>
    </submittedName>
</protein>
<comment type="similarity">
    <text evidence="1">Belongs to the 'GDXG' lipolytic enzyme family.</text>
</comment>
<evidence type="ECO:0000313" key="5">
    <source>
        <dbReference type="Proteomes" id="UP000282971"/>
    </source>
</evidence>
<dbReference type="InterPro" id="IPR002168">
    <property type="entry name" value="Lipase_GDXG_HIS_AS"/>
</dbReference>
<dbReference type="InterPro" id="IPR029058">
    <property type="entry name" value="AB_hydrolase_fold"/>
</dbReference>
<dbReference type="PANTHER" id="PTHR48081">
    <property type="entry name" value="AB HYDROLASE SUPERFAMILY PROTEIN C4A8.06C"/>
    <property type="match status" value="1"/>
</dbReference>
<dbReference type="Pfam" id="PF07859">
    <property type="entry name" value="Abhydrolase_3"/>
    <property type="match status" value="1"/>
</dbReference>
<evidence type="ECO:0000256" key="2">
    <source>
        <dbReference type="ARBA" id="ARBA00022801"/>
    </source>
</evidence>
<dbReference type="PANTHER" id="PTHR48081:SF8">
    <property type="entry name" value="ALPHA_BETA HYDROLASE FOLD-3 DOMAIN-CONTAINING PROTEIN-RELATED"/>
    <property type="match status" value="1"/>
</dbReference>
<evidence type="ECO:0000259" key="3">
    <source>
        <dbReference type="Pfam" id="PF07859"/>
    </source>
</evidence>
<dbReference type="PROSITE" id="PS01173">
    <property type="entry name" value="LIPASE_GDXG_HIS"/>
    <property type="match status" value="1"/>
</dbReference>
<dbReference type="RefSeq" id="WP_127745533.1">
    <property type="nucleotide sequence ID" value="NZ_SACN01000003.1"/>
</dbReference>
<dbReference type="SUPFAM" id="SSF53474">
    <property type="entry name" value="alpha/beta-Hydrolases"/>
    <property type="match status" value="1"/>
</dbReference>
<feature type="domain" description="Alpha/beta hydrolase fold-3" evidence="3">
    <location>
        <begin position="76"/>
        <end position="281"/>
    </location>
</feature>
<accession>A0A437LXY2</accession>
<dbReference type="InterPro" id="IPR013094">
    <property type="entry name" value="AB_hydrolase_3"/>
</dbReference>
<organism evidence="4 5">
    <name type="scientific">Sphingomonas crocodyli</name>
    <dbReference type="NCBI Taxonomy" id="1979270"/>
    <lineage>
        <taxon>Bacteria</taxon>
        <taxon>Pseudomonadati</taxon>
        <taxon>Pseudomonadota</taxon>
        <taxon>Alphaproteobacteria</taxon>
        <taxon>Sphingomonadales</taxon>
        <taxon>Sphingomonadaceae</taxon>
        <taxon>Sphingomonas</taxon>
    </lineage>
</organism>
<dbReference type="OrthoDB" id="9806180at2"/>
<name>A0A437LXY2_9SPHN</name>
<keyword evidence="5" id="KW-1185">Reference proteome</keyword>
<dbReference type="InterPro" id="IPR050300">
    <property type="entry name" value="GDXG_lipolytic_enzyme"/>
</dbReference>
<reference evidence="4 5" key="1">
    <citation type="submission" date="2019-01" db="EMBL/GenBank/DDBJ databases">
        <authorList>
            <person name="Chen W.-M."/>
        </authorList>
    </citation>
    <scope>NUCLEOTIDE SEQUENCE [LARGE SCALE GENOMIC DNA]</scope>
    <source>
        <strain evidence="4 5">CCP-7</strain>
    </source>
</reference>
<evidence type="ECO:0000313" key="4">
    <source>
        <dbReference type="EMBL" id="RVT90278.1"/>
    </source>
</evidence>
<dbReference type="Proteomes" id="UP000282971">
    <property type="component" value="Unassembled WGS sequence"/>
</dbReference>
<proteinExistence type="inferred from homology"/>
<dbReference type="AlphaFoldDB" id="A0A437LXY2"/>
<comment type="caution">
    <text evidence="4">The sequence shown here is derived from an EMBL/GenBank/DDBJ whole genome shotgun (WGS) entry which is preliminary data.</text>
</comment>